<keyword evidence="3" id="KW-1185">Reference proteome</keyword>
<evidence type="ECO:0000313" key="2">
    <source>
        <dbReference type="EMBL" id="MFD1676790.1"/>
    </source>
</evidence>
<sequence length="112" mass="12898">MTKRRNILIMVLLIIGVLTLCVVEIVIKPNIHRQQQAYLVAQLNPLTNDFANIVKFKNPYMGDNANDAHLNANLPLANVPHTFVIHPQTRELDIRYTKTVQRMLWKSVVSIR</sequence>
<dbReference type="Proteomes" id="UP001597079">
    <property type="component" value="Unassembled WGS sequence"/>
</dbReference>
<keyword evidence="1" id="KW-0472">Membrane</keyword>
<comment type="caution">
    <text evidence="2">The sequence shown here is derived from an EMBL/GenBank/DDBJ whole genome shotgun (WGS) entry which is preliminary data.</text>
</comment>
<proteinExistence type="predicted"/>
<keyword evidence="1" id="KW-1133">Transmembrane helix</keyword>
<evidence type="ECO:0000256" key="1">
    <source>
        <dbReference type="SAM" id="Phobius"/>
    </source>
</evidence>
<organism evidence="2 3">
    <name type="scientific">Alicyclobacillus fodiniaquatilis</name>
    <dbReference type="NCBI Taxonomy" id="1661150"/>
    <lineage>
        <taxon>Bacteria</taxon>
        <taxon>Bacillati</taxon>
        <taxon>Bacillota</taxon>
        <taxon>Bacilli</taxon>
        <taxon>Bacillales</taxon>
        <taxon>Alicyclobacillaceae</taxon>
        <taxon>Alicyclobacillus</taxon>
    </lineage>
</organism>
<name>A0ABW4JMP6_9BACL</name>
<gene>
    <name evidence="2" type="ORF">ACFSB2_19125</name>
</gene>
<evidence type="ECO:0000313" key="3">
    <source>
        <dbReference type="Proteomes" id="UP001597079"/>
    </source>
</evidence>
<dbReference type="EMBL" id="JBHUCX010000075">
    <property type="protein sequence ID" value="MFD1676790.1"/>
    <property type="molecule type" value="Genomic_DNA"/>
</dbReference>
<feature type="transmembrane region" description="Helical" evidence="1">
    <location>
        <begin position="7"/>
        <end position="27"/>
    </location>
</feature>
<accession>A0ABW4JMP6</accession>
<reference evidence="3" key="1">
    <citation type="journal article" date="2019" name="Int. J. Syst. Evol. Microbiol.">
        <title>The Global Catalogue of Microorganisms (GCM) 10K type strain sequencing project: providing services to taxonomists for standard genome sequencing and annotation.</title>
        <authorList>
            <consortium name="The Broad Institute Genomics Platform"/>
            <consortium name="The Broad Institute Genome Sequencing Center for Infectious Disease"/>
            <person name="Wu L."/>
            <person name="Ma J."/>
        </authorList>
    </citation>
    <scope>NUCLEOTIDE SEQUENCE [LARGE SCALE GENOMIC DNA]</scope>
    <source>
        <strain evidence="3">CGMCC 1.12286</strain>
    </source>
</reference>
<dbReference type="RefSeq" id="WP_377944697.1">
    <property type="nucleotide sequence ID" value="NZ_JBHUCX010000075.1"/>
</dbReference>
<protein>
    <submittedName>
        <fullName evidence="2">Uncharacterized protein</fullName>
    </submittedName>
</protein>
<keyword evidence="1" id="KW-0812">Transmembrane</keyword>